<dbReference type="InterPro" id="IPR011761">
    <property type="entry name" value="ATP-grasp"/>
</dbReference>
<dbReference type="EMBL" id="CP136051">
    <property type="protein sequence ID" value="WOK09327.1"/>
    <property type="molecule type" value="Genomic_DNA"/>
</dbReference>
<name>A0ABZ0IXT3_9BACT</name>
<dbReference type="InterPro" id="IPR013651">
    <property type="entry name" value="ATP-grasp_RimK-type"/>
</dbReference>
<evidence type="ECO:0000313" key="4">
    <source>
        <dbReference type="Proteomes" id="UP001302349"/>
    </source>
</evidence>
<keyword evidence="4" id="KW-1185">Reference proteome</keyword>
<dbReference type="InterPro" id="IPR013815">
    <property type="entry name" value="ATP_grasp_subdomain_1"/>
</dbReference>
<dbReference type="PANTHER" id="PTHR21621:SF0">
    <property type="entry name" value="BETA-CITRYLGLUTAMATE SYNTHASE B-RELATED"/>
    <property type="match status" value="1"/>
</dbReference>
<gene>
    <name evidence="3" type="ORF">RT717_11825</name>
</gene>
<protein>
    <submittedName>
        <fullName evidence="3">RimK family protein</fullName>
    </submittedName>
</protein>
<evidence type="ECO:0000256" key="1">
    <source>
        <dbReference type="PROSITE-ProRule" id="PRU00409"/>
    </source>
</evidence>
<sequence>MRKIVVINNPKDWQLNIEGVEVVAVRSYLTNPQYADIKNVRIFNLARNYWYQSAGYYVSLLAEARGQKVIPSVTTIQDLKSSTIVRVITDEIDELIQKSLSKIKSNQFALSIYFGKNLSPQYDTLSKALYNLFQAPILRAQFQFQKKWVLQGISPISVKEIPESHKPFLEESANEYFKKKRYDGKRSSKTIYDLAILVNPNEKAPPSDKKAIQKFIDIGEELGFYADLITKEDYSRVSEYDALFIRETTAVNHHTYRFARRAFADGIPVIDDPISIMRCTNKVFLAETLGKAKISTPRTVIVHKDNRNDLEAMLGFPIVLKQPDSAFSVGVMKAVDRKSLDEILDKMLSDSDLVIAQEFLPTDYDWRIGILDNKPLYACKYYMAKDHWQIYNWTKSKTDDQYGNAETMPVEKVPEIVLETSLKAANLIGSGLYGVDIKQKGNSVYIIEVNDNPSLDHGIEDYCLKDELYRKVLGSLLRRIEQKKTL</sequence>
<dbReference type="Gene3D" id="3.30.470.20">
    <property type="entry name" value="ATP-grasp fold, B domain"/>
    <property type="match status" value="1"/>
</dbReference>
<dbReference type="Proteomes" id="UP001302349">
    <property type="component" value="Chromosome"/>
</dbReference>
<keyword evidence="1" id="KW-0067">ATP-binding</keyword>
<dbReference type="Pfam" id="PF08443">
    <property type="entry name" value="RimK"/>
    <property type="match status" value="1"/>
</dbReference>
<proteinExistence type="predicted"/>
<keyword evidence="1" id="KW-0547">Nucleotide-binding</keyword>
<organism evidence="3 4">
    <name type="scientific">Imperialibacter roseus</name>
    <dbReference type="NCBI Taxonomy" id="1324217"/>
    <lineage>
        <taxon>Bacteria</taxon>
        <taxon>Pseudomonadati</taxon>
        <taxon>Bacteroidota</taxon>
        <taxon>Cytophagia</taxon>
        <taxon>Cytophagales</taxon>
        <taxon>Flammeovirgaceae</taxon>
        <taxon>Imperialibacter</taxon>
    </lineage>
</organism>
<evidence type="ECO:0000259" key="2">
    <source>
        <dbReference type="PROSITE" id="PS50975"/>
    </source>
</evidence>
<reference evidence="3 4" key="1">
    <citation type="journal article" date="2023" name="Microbiol. Resour. Announc.">
        <title>Complete Genome Sequence of Imperialibacter roseus strain P4T.</title>
        <authorList>
            <person name="Tizabi D.R."/>
            <person name="Bachvaroff T."/>
            <person name="Hill R.T."/>
        </authorList>
    </citation>
    <scope>NUCLEOTIDE SEQUENCE [LARGE SCALE GENOMIC DNA]</scope>
    <source>
        <strain evidence="3 4">P4T</strain>
    </source>
</reference>
<dbReference type="PANTHER" id="PTHR21621">
    <property type="entry name" value="RIBOSOMAL PROTEIN S6 MODIFICATION PROTEIN"/>
    <property type="match status" value="1"/>
</dbReference>
<evidence type="ECO:0000313" key="3">
    <source>
        <dbReference type="EMBL" id="WOK09327.1"/>
    </source>
</evidence>
<dbReference type="Gene3D" id="3.30.1490.20">
    <property type="entry name" value="ATP-grasp fold, A domain"/>
    <property type="match status" value="1"/>
</dbReference>
<dbReference type="Pfam" id="PF14401">
    <property type="entry name" value="RLAN"/>
    <property type="match status" value="1"/>
</dbReference>
<feature type="domain" description="ATP-grasp" evidence="2">
    <location>
        <begin position="286"/>
        <end position="481"/>
    </location>
</feature>
<dbReference type="SUPFAM" id="SSF56059">
    <property type="entry name" value="Glutathione synthetase ATP-binding domain-like"/>
    <property type="match status" value="1"/>
</dbReference>
<accession>A0ABZ0IXT3</accession>
<dbReference type="RefSeq" id="WP_317491947.1">
    <property type="nucleotide sequence ID" value="NZ_CP136051.1"/>
</dbReference>
<dbReference type="InterPro" id="IPR025839">
    <property type="entry name" value="RLAN_dom"/>
</dbReference>
<dbReference type="PROSITE" id="PS50975">
    <property type="entry name" value="ATP_GRASP"/>
    <property type="match status" value="1"/>
</dbReference>